<keyword evidence="2" id="KW-1185">Reference proteome</keyword>
<accession>A0ACC0LJ76</accession>
<proteinExistence type="predicted"/>
<evidence type="ECO:0000313" key="1">
    <source>
        <dbReference type="EMBL" id="KAI8528203.1"/>
    </source>
</evidence>
<name>A0ACC0LJ76_RHOML</name>
<dbReference type="Proteomes" id="UP001062846">
    <property type="component" value="Chromosome 12"/>
</dbReference>
<dbReference type="EMBL" id="CM046399">
    <property type="protein sequence ID" value="KAI8528203.1"/>
    <property type="molecule type" value="Genomic_DNA"/>
</dbReference>
<organism evidence="1 2">
    <name type="scientific">Rhododendron molle</name>
    <name type="common">Chinese azalea</name>
    <name type="synonym">Azalea mollis</name>
    <dbReference type="NCBI Taxonomy" id="49168"/>
    <lineage>
        <taxon>Eukaryota</taxon>
        <taxon>Viridiplantae</taxon>
        <taxon>Streptophyta</taxon>
        <taxon>Embryophyta</taxon>
        <taxon>Tracheophyta</taxon>
        <taxon>Spermatophyta</taxon>
        <taxon>Magnoliopsida</taxon>
        <taxon>eudicotyledons</taxon>
        <taxon>Gunneridae</taxon>
        <taxon>Pentapetalae</taxon>
        <taxon>asterids</taxon>
        <taxon>Ericales</taxon>
        <taxon>Ericaceae</taxon>
        <taxon>Ericoideae</taxon>
        <taxon>Rhodoreae</taxon>
        <taxon>Rhododendron</taxon>
    </lineage>
</organism>
<protein>
    <submittedName>
        <fullName evidence="1">Uncharacterized protein</fullName>
    </submittedName>
</protein>
<comment type="caution">
    <text evidence="1">The sequence shown here is derived from an EMBL/GenBank/DDBJ whole genome shotgun (WGS) entry which is preliminary data.</text>
</comment>
<reference evidence="1" key="1">
    <citation type="submission" date="2022-02" db="EMBL/GenBank/DDBJ databases">
        <title>Plant Genome Project.</title>
        <authorList>
            <person name="Zhang R.-G."/>
        </authorList>
    </citation>
    <scope>NUCLEOTIDE SEQUENCE</scope>
    <source>
        <strain evidence="1">AT1</strain>
    </source>
</reference>
<gene>
    <name evidence="1" type="ORF">RHMOL_Rhmol12G0132300</name>
</gene>
<sequence length="288" mass="32513">MCPSPICPICDAEPETVEHTLFRCPWTRAVWFGGGKSFWTTDLVITSTSKWLEDLLCGNMAKETTMEDMAAIFYQCWAIWKSRNAFIFSGKPLNPKETIEDASLGVRDYLFALFKGPKTSTPRQVRENRWTPPPSSVVKFNIDGAFKSSRSLAAFGVIARDSGGTAQFWCMGRTIATSAISIEAWALRIACSVAMELDISEAIFESDCLELINCFKDSNSSGPWEIRTIVEDIKEWANSRNWSFVWCYRENNKVAHWLAANCLSRNCIFSSDCIPPTLQFLLDSDVMR</sequence>
<evidence type="ECO:0000313" key="2">
    <source>
        <dbReference type="Proteomes" id="UP001062846"/>
    </source>
</evidence>